<accession>A0A9R1VR84</accession>
<evidence type="ECO:0000256" key="1">
    <source>
        <dbReference type="ARBA" id="ARBA00004141"/>
    </source>
</evidence>
<dbReference type="SUPFAM" id="SSF56784">
    <property type="entry name" value="HAD-like"/>
    <property type="match status" value="1"/>
</dbReference>
<dbReference type="GO" id="GO:0010143">
    <property type="term" value="P:cutin biosynthetic process"/>
    <property type="evidence" value="ECO:0007669"/>
    <property type="project" value="UniProtKB-ARBA"/>
</dbReference>
<dbReference type="InterPro" id="IPR036412">
    <property type="entry name" value="HAD-like_sf"/>
</dbReference>
<dbReference type="EMBL" id="NBSK02000004">
    <property type="protein sequence ID" value="KAJ0212212.1"/>
    <property type="molecule type" value="Genomic_DNA"/>
</dbReference>
<evidence type="ECO:0000256" key="4">
    <source>
        <dbReference type="ARBA" id="ARBA00022692"/>
    </source>
</evidence>
<keyword evidence="9" id="KW-1208">Phospholipid metabolism</keyword>
<comment type="similarity">
    <text evidence="2">Belongs to the GPAT/DAPAT family.</text>
</comment>
<evidence type="ECO:0000259" key="11">
    <source>
        <dbReference type="Pfam" id="PF23270"/>
    </source>
</evidence>
<evidence type="ECO:0000256" key="6">
    <source>
        <dbReference type="ARBA" id="ARBA00023098"/>
    </source>
</evidence>
<keyword evidence="7" id="KW-0472">Membrane</keyword>
<evidence type="ECO:0000256" key="7">
    <source>
        <dbReference type="ARBA" id="ARBA00023136"/>
    </source>
</evidence>
<dbReference type="GO" id="GO:0016791">
    <property type="term" value="F:phosphatase activity"/>
    <property type="evidence" value="ECO:0007669"/>
    <property type="project" value="UniProtKB-ARBA"/>
</dbReference>
<dbReference type="InterPro" id="IPR023214">
    <property type="entry name" value="HAD_sf"/>
</dbReference>
<dbReference type="GO" id="GO:0016020">
    <property type="term" value="C:membrane"/>
    <property type="evidence" value="ECO:0007669"/>
    <property type="project" value="UniProtKB-SubCell"/>
</dbReference>
<evidence type="ECO:0000256" key="3">
    <source>
        <dbReference type="ARBA" id="ARBA00022679"/>
    </source>
</evidence>
<dbReference type="Gene3D" id="3.40.50.1000">
    <property type="entry name" value="HAD superfamily/HAD-like"/>
    <property type="match status" value="1"/>
</dbReference>
<keyword evidence="8" id="KW-0594">Phospholipid biosynthesis</keyword>
<name>A0A9R1VR84_LACSA</name>
<proteinExistence type="inferred from homology"/>
<dbReference type="Proteomes" id="UP000235145">
    <property type="component" value="Unassembled WGS sequence"/>
</dbReference>
<evidence type="ECO:0000313" key="12">
    <source>
        <dbReference type="EMBL" id="KAJ0212212.1"/>
    </source>
</evidence>
<organism evidence="12 13">
    <name type="scientific">Lactuca sativa</name>
    <name type="common">Garden lettuce</name>
    <dbReference type="NCBI Taxonomy" id="4236"/>
    <lineage>
        <taxon>Eukaryota</taxon>
        <taxon>Viridiplantae</taxon>
        <taxon>Streptophyta</taxon>
        <taxon>Embryophyta</taxon>
        <taxon>Tracheophyta</taxon>
        <taxon>Spermatophyta</taxon>
        <taxon>Magnoliopsida</taxon>
        <taxon>eudicotyledons</taxon>
        <taxon>Gunneridae</taxon>
        <taxon>Pentapetalae</taxon>
        <taxon>asterids</taxon>
        <taxon>campanulids</taxon>
        <taxon>Asterales</taxon>
        <taxon>Asteraceae</taxon>
        <taxon>Cichorioideae</taxon>
        <taxon>Cichorieae</taxon>
        <taxon>Lactucinae</taxon>
        <taxon>Lactuca</taxon>
    </lineage>
</organism>
<reference evidence="12 13" key="1">
    <citation type="journal article" date="2017" name="Nat. Commun.">
        <title>Genome assembly with in vitro proximity ligation data and whole-genome triplication in lettuce.</title>
        <authorList>
            <person name="Reyes-Chin-Wo S."/>
            <person name="Wang Z."/>
            <person name="Yang X."/>
            <person name="Kozik A."/>
            <person name="Arikit S."/>
            <person name="Song C."/>
            <person name="Xia L."/>
            <person name="Froenicke L."/>
            <person name="Lavelle D.O."/>
            <person name="Truco M.J."/>
            <person name="Xia R."/>
            <person name="Zhu S."/>
            <person name="Xu C."/>
            <person name="Xu H."/>
            <person name="Xu X."/>
            <person name="Cox K."/>
            <person name="Korf I."/>
            <person name="Meyers B.C."/>
            <person name="Michelmore R.W."/>
        </authorList>
    </citation>
    <scope>NUCLEOTIDE SEQUENCE [LARGE SCALE GENOMIC DNA]</scope>
    <source>
        <strain evidence="13">cv. Salinas</strain>
        <tissue evidence="12">Seedlings</tissue>
    </source>
</reference>
<keyword evidence="5" id="KW-1133">Transmembrane helix</keyword>
<keyword evidence="6" id="KW-0443">Lipid metabolism</keyword>
<dbReference type="PANTHER" id="PTHR15486:SF70">
    <property type="entry name" value="GLYCEROL-3-PHOSPHATE ACYLTRANSFERASE 8-RELATED"/>
    <property type="match status" value="1"/>
</dbReference>
<feature type="domain" description="Glycerol-3-phosphate acyltransferase RAM2/GPAT1-8 HAD-like" evidence="11">
    <location>
        <begin position="33"/>
        <end position="222"/>
    </location>
</feature>
<keyword evidence="4" id="KW-0812">Transmembrane</keyword>
<comment type="subcellular location">
    <subcellularLocation>
        <location evidence="1">Membrane</location>
        <topology evidence="1">Multi-pass membrane protein</topology>
    </subcellularLocation>
</comment>
<sequence length="298" mass="33328">MMGKMLPPEMKIGKKSFPPMSKCDLSSVSNLSIAADLDGTLLKASLPFLYYVLLAIEAGSLLRGLILMLSLPIIAIVCIFISEDLAGKILIFLAFFGVKVSDLENASRAVLPWFYAMDVRSDSFELFDSCRRKVVVTANPTVMVDAFAQEFLGADKVLGTEIEVDPWTERATGFVKAPGILVGKLKKMAVQKEFGEDMPDIGLGDRKSDHDFMSICKEGYMVPRDHSASIISPYRLKNKMIFQLHHNHNHNHNDSSLQQPRNALITTYIRLPFTFIHSFVSLYFNLSLLKAIIRSAIY</sequence>
<evidence type="ECO:0000256" key="8">
    <source>
        <dbReference type="ARBA" id="ARBA00023209"/>
    </source>
</evidence>
<protein>
    <recommendedName>
        <fullName evidence="11">Glycerol-3-phosphate acyltransferase RAM2/GPAT1-8 HAD-like domain-containing protein</fullName>
    </recommendedName>
</protein>
<dbReference type="GO" id="GO:0090447">
    <property type="term" value="F:glycerol-3-phosphate 2-O-acyltransferase activity"/>
    <property type="evidence" value="ECO:0007669"/>
    <property type="project" value="UniProtKB-ARBA"/>
</dbReference>
<keyword evidence="13" id="KW-1185">Reference proteome</keyword>
<dbReference type="PANTHER" id="PTHR15486">
    <property type="entry name" value="ANCIENT UBIQUITOUS PROTEIN"/>
    <property type="match status" value="1"/>
</dbReference>
<dbReference type="AlphaFoldDB" id="A0A9R1VR84"/>
<evidence type="ECO:0000256" key="2">
    <source>
        <dbReference type="ARBA" id="ARBA00007937"/>
    </source>
</evidence>
<dbReference type="InterPro" id="IPR056462">
    <property type="entry name" value="HAD_RAM2/GPAT1-8"/>
</dbReference>
<comment type="caution">
    <text evidence="12">The sequence shown here is derived from an EMBL/GenBank/DDBJ whole genome shotgun (WGS) entry which is preliminary data.</text>
</comment>
<keyword evidence="10" id="KW-0012">Acyltransferase</keyword>
<evidence type="ECO:0000256" key="9">
    <source>
        <dbReference type="ARBA" id="ARBA00023264"/>
    </source>
</evidence>
<evidence type="ECO:0000256" key="10">
    <source>
        <dbReference type="ARBA" id="ARBA00023315"/>
    </source>
</evidence>
<dbReference type="FunFam" id="3.40.50.1000:FF:000134">
    <property type="entry name" value="Glycerol-3-phosphate 2-O-acyltransferase 6"/>
    <property type="match status" value="1"/>
</dbReference>
<gene>
    <name evidence="12" type="ORF">LSAT_V11C400171040</name>
</gene>
<keyword evidence="8" id="KW-0444">Lipid biosynthesis</keyword>
<evidence type="ECO:0000256" key="5">
    <source>
        <dbReference type="ARBA" id="ARBA00022989"/>
    </source>
</evidence>
<dbReference type="Pfam" id="PF23270">
    <property type="entry name" value="HAD_RAM2_N"/>
    <property type="match status" value="1"/>
</dbReference>
<dbReference type="GO" id="GO:0008654">
    <property type="term" value="P:phospholipid biosynthetic process"/>
    <property type="evidence" value="ECO:0007669"/>
    <property type="project" value="UniProtKB-KW"/>
</dbReference>
<evidence type="ECO:0000313" key="13">
    <source>
        <dbReference type="Proteomes" id="UP000235145"/>
    </source>
</evidence>
<keyword evidence="3" id="KW-0808">Transferase</keyword>